<protein>
    <submittedName>
        <fullName evidence="2">Uncharacterized protein</fullName>
    </submittedName>
</protein>
<feature type="region of interest" description="Disordered" evidence="1">
    <location>
        <begin position="59"/>
        <end position="81"/>
    </location>
</feature>
<feature type="compositionally biased region" description="Basic and acidic residues" evidence="1">
    <location>
        <begin position="110"/>
        <end position="124"/>
    </location>
</feature>
<dbReference type="AlphaFoldDB" id="A0A1B6EFN3"/>
<reference evidence="2" key="1">
    <citation type="submission" date="2015-12" db="EMBL/GenBank/DDBJ databases">
        <title>De novo transcriptome assembly of four potential Pierce s Disease insect vectors from Arizona vineyards.</title>
        <authorList>
            <person name="Tassone E.E."/>
        </authorList>
    </citation>
    <scope>NUCLEOTIDE SEQUENCE</scope>
</reference>
<gene>
    <name evidence="2" type="ORF">g.10663</name>
</gene>
<evidence type="ECO:0000313" key="2">
    <source>
        <dbReference type="EMBL" id="JAS36752.1"/>
    </source>
</evidence>
<evidence type="ECO:0000256" key="1">
    <source>
        <dbReference type="SAM" id="MobiDB-lite"/>
    </source>
</evidence>
<feature type="region of interest" description="Disordered" evidence="1">
    <location>
        <begin position="305"/>
        <end position="348"/>
    </location>
</feature>
<feature type="region of interest" description="Disordered" evidence="1">
    <location>
        <begin position="95"/>
        <end position="147"/>
    </location>
</feature>
<dbReference type="EMBL" id="GEDC01000546">
    <property type="protein sequence ID" value="JAS36752.1"/>
    <property type="molecule type" value="Transcribed_RNA"/>
</dbReference>
<feature type="compositionally biased region" description="Polar residues" evidence="1">
    <location>
        <begin position="95"/>
        <end position="105"/>
    </location>
</feature>
<feature type="non-terminal residue" evidence="2">
    <location>
        <position position="1"/>
    </location>
</feature>
<organism evidence="2">
    <name type="scientific">Clastoptera arizonana</name>
    <name type="common">Arizona spittle bug</name>
    <dbReference type="NCBI Taxonomy" id="38151"/>
    <lineage>
        <taxon>Eukaryota</taxon>
        <taxon>Metazoa</taxon>
        <taxon>Ecdysozoa</taxon>
        <taxon>Arthropoda</taxon>
        <taxon>Hexapoda</taxon>
        <taxon>Insecta</taxon>
        <taxon>Pterygota</taxon>
        <taxon>Neoptera</taxon>
        <taxon>Paraneoptera</taxon>
        <taxon>Hemiptera</taxon>
        <taxon>Auchenorrhyncha</taxon>
        <taxon>Cercopoidea</taxon>
        <taxon>Clastopteridae</taxon>
        <taxon>Clastoptera</taxon>
    </lineage>
</organism>
<proteinExistence type="predicted"/>
<sequence length="374" mass="41221">TNPSSTQTTSTPSLNTSPASVPSTTSSLLPPLISNIDFSKVFQALSSLKKIDQKVEEPVVNNPGLNDESDSKQSSVKDNSAPAPVVDLFSLLKTDTNPTSSSSSALAIPKKIDPPRARDPRLRNDGGGPRNDVSVPRNDGSGDSITPASVADIDLRLKPSIPRGIGMGDIDLRHLPFKPAPIHSSANEIDASLSSHPPMLYKLIPVEVVKTDYASLQSLAKPGVNDPRLRRIIRTGPEESSSRDPRQRLGLVNDDVRPKIMPTMLVDPRQRNHLLSQAVPSIIPTPSTPRYDEDHRTSFYRSLDSDMRQYPPATPRIDDDYLSNANRSLDPRQRNLAGIDADPRRNMYQHPRQYNMDTDLRPQLGMHQSQFNIK</sequence>
<accession>A0A1B6EFN3</accession>
<feature type="region of interest" description="Disordered" evidence="1">
    <location>
        <begin position="1"/>
        <end position="29"/>
    </location>
</feature>
<name>A0A1B6EFN3_9HEMI</name>